<evidence type="ECO:0000313" key="2">
    <source>
        <dbReference type="Proteomes" id="UP001597506"/>
    </source>
</evidence>
<dbReference type="InterPro" id="IPR029470">
    <property type="entry name" value="PDDEXK_4"/>
</dbReference>
<dbReference type="Pfam" id="PF14281">
    <property type="entry name" value="PDDEXK_4"/>
    <property type="match status" value="1"/>
</dbReference>
<dbReference type="RefSeq" id="WP_377936553.1">
    <property type="nucleotide sequence ID" value="NZ_JBHUMF010000031.1"/>
</dbReference>
<comment type="caution">
    <text evidence="1">The sequence shown here is derived from an EMBL/GenBank/DDBJ whole genome shotgun (WGS) entry which is preliminary data.</text>
</comment>
<name>A0ABW5RUB2_9BACI</name>
<accession>A0ABW5RUB2</accession>
<evidence type="ECO:0000313" key="1">
    <source>
        <dbReference type="EMBL" id="MFD2681936.1"/>
    </source>
</evidence>
<sequence length="618" mass="72913">MTYSLESIALLDHSKEFAQLHQKFHQFNPFKILRVDQFEIRHSNVLAWLLNPNENHQLGSFFVKKILSSLITKTENEDKLEGVDFLSYLYASFSDTEVYREVKTDTNRFIDLLVVVPSQQLVLVIENKFHAGESEGQLEDYLHYARMKYKDYTIIPTFLTLASDAPSYEDYLLLDYNDVLDIITSYLNLHKEAIADNVYEFLTYYTAILREQLVKDEEAIELALGVYQDNQTAIDLLYLAQHRELRKQPRYKELFQQLDALSTSNQEALKRIYEKSKQTIDYIYKIGSNVLREAFLSFVQLEEIPEEVYKAHVSVPSFILPEWVDFMDVIGEPEQGYWLGHGLVIWFERTWDERLKINIEVGPVPFEKRIKLLTALENQGVSFRASAKLEGKKYTRIYTETTEVTDWANKQEIVDGMERLYQRPSLNATFKKIALAVETMEEKETEEKRKVEREAYQQQPHHPVLPAGAFRKFTDSIEINTDMYQIQSRNGSFLLPLFRNLEQTYGVTREKWWWHDSTFTYWFERLKDDRLKLTLELGPLQPEKRLTIIEKLESSGVSFAERSKQLSAKYTRLFSKSKVISDWGNEEEVYNEMKGLYFDSRNQEILDRIKELKEPERK</sequence>
<protein>
    <submittedName>
        <fullName evidence="1">PD-(D/E)XK nuclease family protein</fullName>
    </submittedName>
</protein>
<reference evidence="2" key="1">
    <citation type="journal article" date="2019" name="Int. J. Syst. Evol. Microbiol.">
        <title>The Global Catalogue of Microorganisms (GCM) 10K type strain sequencing project: providing services to taxonomists for standard genome sequencing and annotation.</title>
        <authorList>
            <consortium name="The Broad Institute Genomics Platform"/>
            <consortium name="The Broad Institute Genome Sequencing Center for Infectious Disease"/>
            <person name="Wu L."/>
            <person name="Ma J."/>
        </authorList>
    </citation>
    <scope>NUCLEOTIDE SEQUENCE [LARGE SCALE GENOMIC DNA]</scope>
    <source>
        <strain evidence="2">KCTC 3913</strain>
    </source>
</reference>
<dbReference type="EMBL" id="JBHUMF010000031">
    <property type="protein sequence ID" value="MFD2681936.1"/>
    <property type="molecule type" value="Genomic_DNA"/>
</dbReference>
<gene>
    <name evidence="1" type="ORF">ACFSUL_14435</name>
</gene>
<dbReference type="Proteomes" id="UP001597506">
    <property type="component" value="Unassembled WGS sequence"/>
</dbReference>
<keyword evidence="2" id="KW-1185">Reference proteome</keyword>
<proteinExistence type="predicted"/>
<organism evidence="1 2">
    <name type="scientific">Bacillus seohaeanensis</name>
    <dbReference type="NCBI Taxonomy" id="284580"/>
    <lineage>
        <taxon>Bacteria</taxon>
        <taxon>Bacillati</taxon>
        <taxon>Bacillota</taxon>
        <taxon>Bacilli</taxon>
        <taxon>Bacillales</taxon>
        <taxon>Bacillaceae</taxon>
        <taxon>Bacillus</taxon>
    </lineage>
</organism>